<dbReference type="STRING" id="37927.SA2016_4009"/>
<evidence type="ECO:0000256" key="1">
    <source>
        <dbReference type="SAM" id="SignalP"/>
    </source>
</evidence>
<gene>
    <name evidence="2" type="ORF">SA2016_4009</name>
</gene>
<evidence type="ECO:0000313" key="2">
    <source>
        <dbReference type="EMBL" id="AMM34663.1"/>
    </source>
</evidence>
<proteinExistence type="predicted"/>
<dbReference type="PANTHER" id="PTHR43649">
    <property type="entry name" value="ARABINOSE-BINDING PROTEIN-RELATED"/>
    <property type="match status" value="1"/>
</dbReference>
<sequence length="465" mass="47640" precursor="true">MSTHRTKLSAAALSLSVLMALTACNPAASGGSAAPGGSAGAGSFSKDLSGTLKTSGYNPSDEVGKSRSDLATKAVAPATVTMDTTNFDTQKFSAQAASGQVPDLIQVDRSIVPTLADKGLIQPLDACYSLWGVDPKTQYYPAATKSVTYSGKVYGVPQFFQTSMLIADKNVMQAAGVGVDQLDTSKPDQIVAAAQKMYKASGGKPSVIGFDADLPGSADLWLQVFGGSAMDANGKPSLDASANVTALTWMKKLMDAQGGYAAIKSFKDSMDAFGNENQYVKNEVGAQTWAQWYINVLSATKDKVSVVGVPIKTLDGKALGYAGGTALAIPTAAKNPSAACAWAIKATSLDAWKAAGDARAKTVQQKNSINTGLFTGSPAADKAVRDAHVVPSGSADFDQLISTAYATLDTTASFGSSPAGSAIKDALSNAVAVALSGEKDPATALKDAQATALRAWQQTSAGKNG</sequence>
<accession>A0A127A5R1</accession>
<dbReference type="RefSeq" id="WP_066501595.1">
    <property type="nucleotide sequence ID" value="NZ_BJMO01000063.1"/>
</dbReference>
<dbReference type="AlphaFoldDB" id="A0A127A5R1"/>
<evidence type="ECO:0000313" key="3">
    <source>
        <dbReference type="Proteomes" id="UP000070134"/>
    </source>
</evidence>
<keyword evidence="3" id="KW-1185">Reference proteome</keyword>
<reference evidence="2 3" key="1">
    <citation type="submission" date="2016-02" db="EMBL/GenBank/DDBJ databases">
        <title>Complete genome of Sinomonas atrocyanea KCTC 3377.</title>
        <authorList>
            <person name="Kim K.M."/>
        </authorList>
    </citation>
    <scope>NUCLEOTIDE SEQUENCE [LARGE SCALE GENOMIC DNA]</scope>
    <source>
        <strain evidence="2 3">KCTC 3377</strain>
    </source>
</reference>
<feature type="signal peptide" evidence="1">
    <location>
        <begin position="1"/>
        <end position="23"/>
    </location>
</feature>
<dbReference type="Proteomes" id="UP000070134">
    <property type="component" value="Chromosome"/>
</dbReference>
<dbReference type="SUPFAM" id="SSF53850">
    <property type="entry name" value="Periplasmic binding protein-like II"/>
    <property type="match status" value="1"/>
</dbReference>
<dbReference type="PANTHER" id="PTHR43649:SF12">
    <property type="entry name" value="DIACETYLCHITOBIOSE BINDING PROTEIN DASA"/>
    <property type="match status" value="1"/>
</dbReference>
<dbReference type="Gene3D" id="3.40.190.10">
    <property type="entry name" value="Periplasmic binding protein-like II"/>
    <property type="match status" value="1"/>
</dbReference>
<dbReference type="OrthoDB" id="9795467at2"/>
<dbReference type="InterPro" id="IPR050490">
    <property type="entry name" value="Bact_solute-bd_prot1"/>
</dbReference>
<organism evidence="2 3">
    <name type="scientific">Sinomonas atrocyanea</name>
    <dbReference type="NCBI Taxonomy" id="37927"/>
    <lineage>
        <taxon>Bacteria</taxon>
        <taxon>Bacillati</taxon>
        <taxon>Actinomycetota</taxon>
        <taxon>Actinomycetes</taxon>
        <taxon>Micrococcales</taxon>
        <taxon>Micrococcaceae</taxon>
        <taxon>Sinomonas</taxon>
    </lineage>
</organism>
<feature type="chain" id="PRO_5039715624" evidence="1">
    <location>
        <begin position="24"/>
        <end position="465"/>
    </location>
</feature>
<protein>
    <submittedName>
        <fullName evidence="2">Putative sugar ABC transporter, substrate-binding protein</fullName>
    </submittedName>
</protein>
<keyword evidence="1" id="KW-0732">Signal</keyword>
<dbReference type="EMBL" id="CP014518">
    <property type="protein sequence ID" value="AMM34663.1"/>
    <property type="molecule type" value="Genomic_DNA"/>
</dbReference>
<dbReference type="PROSITE" id="PS51257">
    <property type="entry name" value="PROKAR_LIPOPROTEIN"/>
    <property type="match status" value="1"/>
</dbReference>
<name>A0A127A5R1_9MICC</name>
<dbReference type="PATRIC" id="fig|37927.3.peg.4111"/>
<dbReference type="KEGG" id="satk:SA2016_4009"/>